<dbReference type="PANTHER" id="PTHR16515">
    <property type="entry name" value="PR DOMAIN ZINC FINGER PROTEIN"/>
    <property type="match status" value="1"/>
</dbReference>
<dbReference type="Gene3D" id="3.30.160.60">
    <property type="entry name" value="Classic Zinc Finger"/>
    <property type="match status" value="2"/>
</dbReference>
<feature type="domain" description="C2H2-type" evidence="9">
    <location>
        <begin position="244"/>
        <end position="271"/>
    </location>
</feature>
<keyword evidence="3" id="KW-0677">Repeat</keyword>
<dbReference type="SMART" id="SM00355">
    <property type="entry name" value="ZnF_C2H2"/>
    <property type="match status" value="2"/>
</dbReference>
<dbReference type="EMBL" id="KN880522">
    <property type="protein sequence ID" value="KIY67590.1"/>
    <property type="molecule type" value="Genomic_DNA"/>
</dbReference>
<evidence type="ECO:0000256" key="1">
    <source>
        <dbReference type="ARBA" id="ARBA00004123"/>
    </source>
</evidence>
<name>A0A0D7BBG6_9AGAR</name>
<evidence type="ECO:0000259" key="9">
    <source>
        <dbReference type="PROSITE" id="PS50157"/>
    </source>
</evidence>
<dbReference type="GO" id="GO:0010468">
    <property type="term" value="P:regulation of gene expression"/>
    <property type="evidence" value="ECO:0007669"/>
    <property type="project" value="TreeGrafter"/>
</dbReference>
<feature type="region of interest" description="Disordered" evidence="8">
    <location>
        <begin position="334"/>
        <end position="358"/>
    </location>
</feature>
<feature type="compositionally biased region" description="Polar residues" evidence="8">
    <location>
        <begin position="349"/>
        <end position="358"/>
    </location>
</feature>
<dbReference type="SUPFAM" id="SSF57667">
    <property type="entry name" value="beta-beta-alpha zinc fingers"/>
    <property type="match status" value="1"/>
</dbReference>
<keyword evidence="4 7" id="KW-0863">Zinc-finger</keyword>
<dbReference type="GO" id="GO:0008270">
    <property type="term" value="F:zinc ion binding"/>
    <property type="evidence" value="ECO:0007669"/>
    <property type="project" value="UniProtKB-KW"/>
</dbReference>
<dbReference type="InterPro" id="IPR013087">
    <property type="entry name" value="Znf_C2H2_type"/>
</dbReference>
<keyword evidence="5" id="KW-0862">Zinc</keyword>
<evidence type="ECO:0000256" key="7">
    <source>
        <dbReference type="PROSITE-ProRule" id="PRU00042"/>
    </source>
</evidence>
<dbReference type="PROSITE" id="PS50157">
    <property type="entry name" value="ZINC_FINGER_C2H2_2"/>
    <property type="match status" value="2"/>
</dbReference>
<dbReference type="AlphaFoldDB" id="A0A0D7BBG6"/>
<dbReference type="OrthoDB" id="8117402at2759"/>
<feature type="domain" description="C2H2-type" evidence="9">
    <location>
        <begin position="274"/>
        <end position="304"/>
    </location>
</feature>
<reference evidence="10 11" key="1">
    <citation type="journal article" date="2015" name="Fungal Genet. Biol.">
        <title>Evolution of novel wood decay mechanisms in Agaricales revealed by the genome sequences of Fistulina hepatica and Cylindrobasidium torrendii.</title>
        <authorList>
            <person name="Floudas D."/>
            <person name="Held B.W."/>
            <person name="Riley R."/>
            <person name="Nagy L.G."/>
            <person name="Koehler G."/>
            <person name="Ransdell A.S."/>
            <person name="Younus H."/>
            <person name="Chow J."/>
            <person name="Chiniquy J."/>
            <person name="Lipzen A."/>
            <person name="Tritt A."/>
            <person name="Sun H."/>
            <person name="Haridas S."/>
            <person name="LaButti K."/>
            <person name="Ohm R.A."/>
            <person name="Kues U."/>
            <person name="Blanchette R.A."/>
            <person name="Grigoriev I.V."/>
            <person name="Minto R.E."/>
            <person name="Hibbett D.S."/>
        </authorList>
    </citation>
    <scope>NUCLEOTIDE SEQUENCE [LARGE SCALE GENOMIC DNA]</scope>
    <source>
        <strain evidence="10 11">FP15055 ss-10</strain>
    </source>
</reference>
<evidence type="ECO:0000256" key="3">
    <source>
        <dbReference type="ARBA" id="ARBA00022737"/>
    </source>
</evidence>
<feature type="region of interest" description="Disordered" evidence="8">
    <location>
        <begin position="1"/>
        <end position="24"/>
    </location>
</feature>
<organism evidence="10 11">
    <name type="scientific">Cylindrobasidium torrendii FP15055 ss-10</name>
    <dbReference type="NCBI Taxonomy" id="1314674"/>
    <lineage>
        <taxon>Eukaryota</taxon>
        <taxon>Fungi</taxon>
        <taxon>Dikarya</taxon>
        <taxon>Basidiomycota</taxon>
        <taxon>Agaricomycotina</taxon>
        <taxon>Agaricomycetes</taxon>
        <taxon>Agaricomycetidae</taxon>
        <taxon>Agaricales</taxon>
        <taxon>Marasmiineae</taxon>
        <taxon>Physalacriaceae</taxon>
        <taxon>Cylindrobasidium</taxon>
    </lineage>
</organism>
<evidence type="ECO:0000313" key="10">
    <source>
        <dbReference type="EMBL" id="KIY67590.1"/>
    </source>
</evidence>
<comment type="subcellular location">
    <subcellularLocation>
        <location evidence="1">Nucleus</location>
    </subcellularLocation>
</comment>
<accession>A0A0D7BBG6</accession>
<keyword evidence="11" id="KW-1185">Reference proteome</keyword>
<dbReference type="Proteomes" id="UP000054007">
    <property type="component" value="Unassembled WGS sequence"/>
</dbReference>
<evidence type="ECO:0000256" key="2">
    <source>
        <dbReference type="ARBA" id="ARBA00022723"/>
    </source>
</evidence>
<dbReference type="FunFam" id="3.30.160.60:FF:000110">
    <property type="entry name" value="Zinc finger protein-like"/>
    <property type="match status" value="1"/>
</dbReference>
<dbReference type="Pfam" id="PF00096">
    <property type="entry name" value="zf-C2H2"/>
    <property type="match status" value="2"/>
</dbReference>
<dbReference type="PROSITE" id="PS00028">
    <property type="entry name" value="ZINC_FINGER_C2H2_1"/>
    <property type="match status" value="2"/>
</dbReference>
<dbReference type="PANTHER" id="PTHR16515:SF49">
    <property type="entry name" value="GASTRULA ZINC FINGER PROTEIN XLCGF49.1-LIKE-RELATED"/>
    <property type="match status" value="1"/>
</dbReference>
<dbReference type="STRING" id="1314674.A0A0D7BBG6"/>
<keyword evidence="6" id="KW-0539">Nucleus</keyword>
<evidence type="ECO:0000256" key="5">
    <source>
        <dbReference type="ARBA" id="ARBA00022833"/>
    </source>
</evidence>
<evidence type="ECO:0000256" key="4">
    <source>
        <dbReference type="ARBA" id="ARBA00022771"/>
    </source>
</evidence>
<evidence type="ECO:0000256" key="6">
    <source>
        <dbReference type="ARBA" id="ARBA00023242"/>
    </source>
</evidence>
<sequence>MSTNDRNAFLDGFDYPEQPQPGMDFFSYQNPADVLAPHPDLFESELDSSLAGLDDQLEVFTVDTHDAFSYYRSETPKHGPRSVVTEDSRSSAYDSELYAPSYAHTQYSFPLDLEMDFQRIGVGSDYDFSSPLDQRQALHAPQPQASSQGSPLDFGSLPPTPPLSPPRAQQQHVHQKHHYPRTAFSDYGPPSRNVAPNYYSYVPPISTIAPNNVSGHLQSHGAHPMAPPAHPDDQSFKQDGRKKYQCPNCPRAFARAYNLKTHMATHDPNRLKPHVCPHRACGRSFSRKHDLGRHIISIHRDDAASVHSASSKKSIGVDGAKRVWCSTCGKPGVGRAPDCGCDASESPKAASSSTDEGK</sequence>
<keyword evidence="2" id="KW-0479">Metal-binding</keyword>
<dbReference type="InterPro" id="IPR036236">
    <property type="entry name" value="Znf_C2H2_sf"/>
</dbReference>
<dbReference type="InterPro" id="IPR050331">
    <property type="entry name" value="Zinc_finger"/>
</dbReference>
<gene>
    <name evidence="10" type="ORF">CYLTODRAFT_352929</name>
</gene>
<feature type="region of interest" description="Disordered" evidence="8">
    <location>
        <begin position="136"/>
        <end position="187"/>
    </location>
</feature>
<evidence type="ECO:0000313" key="11">
    <source>
        <dbReference type="Proteomes" id="UP000054007"/>
    </source>
</evidence>
<evidence type="ECO:0000256" key="8">
    <source>
        <dbReference type="SAM" id="MobiDB-lite"/>
    </source>
</evidence>
<feature type="region of interest" description="Disordered" evidence="8">
    <location>
        <begin position="216"/>
        <end position="243"/>
    </location>
</feature>
<protein>
    <recommendedName>
        <fullName evidence="9">C2H2-type domain-containing protein</fullName>
    </recommendedName>
</protein>
<proteinExistence type="predicted"/>
<feature type="compositionally biased region" description="Basic and acidic residues" evidence="8">
    <location>
        <begin position="230"/>
        <end position="242"/>
    </location>
</feature>
<dbReference type="GO" id="GO:0005634">
    <property type="term" value="C:nucleus"/>
    <property type="evidence" value="ECO:0007669"/>
    <property type="project" value="UniProtKB-SubCell"/>
</dbReference>